<evidence type="ECO:0008006" key="6">
    <source>
        <dbReference type="Google" id="ProtNLM"/>
    </source>
</evidence>
<keyword evidence="2" id="KW-0539">Nucleus</keyword>
<dbReference type="Pfam" id="PF11951">
    <property type="entry name" value="Fungal_trans_2"/>
    <property type="match status" value="1"/>
</dbReference>
<evidence type="ECO:0000313" key="5">
    <source>
        <dbReference type="Proteomes" id="UP000287144"/>
    </source>
</evidence>
<gene>
    <name evidence="4" type="ORF">CEP52_016097</name>
</gene>
<feature type="signal peptide" evidence="3">
    <location>
        <begin position="1"/>
        <end position="18"/>
    </location>
</feature>
<dbReference type="STRING" id="1325735.A0A428S6Z4"/>
<dbReference type="GO" id="GO:0003700">
    <property type="term" value="F:DNA-binding transcription factor activity"/>
    <property type="evidence" value="ECO:0007669"/>
    <property type="project" value="TreeGrafter"/>
</dbReference>
<evidence type="ECO:0000256" key="2">
    <source>
        <dbReference type="ARBA" id="ARBA00023242"/>
    </source>
</evidence>
<comment type="caution">
    <text evidence="4">The sequence shown here is derived from an EMBL/GenBank/DDBJ whole genome shotgun (WGS) entry which is preliminary data.</text>
</comment>
<dbReference type="Proteomes" id="UP000287144">
    <property type="component" value="Unassembled WGS sequence"/>
</dbReference>
<keyword evidence="3" id="KW-0732">Signal</keyword>
<dbReference type="GO" id="GO:0000976">
    <property type="term" value="F:transcription cis-regulatory region binding"/>
    <property type="evidence" value="ECO:0007669"/>
    <property type="project" value="TreeGrafter"/>
</dbReference>
<evidence type="ECO:0000256" key="1">
    <source>
        <dbReference type="ARBA" id="ARBA00004123"/>
    </source>
</evidence>
<dbReference type="InterPro" id="IPR021858">
    <property type="entry name" value="Fun_TF"/>
</dbReference>
<dbReference type="PANTHER" id="PTHR37534">
    <property type="entry name" value="TRANSCRIPTIONAL ACTIVATOR PROTEIN UGA3"/>
    <property type="match status" value="1"/>
</dbReference>
<keyword evidence="5" id="KW-1185">Reference proteome</keyword>
<dbReference type="AlphaFoldDB" id="A0A428S6Z4"/>
<organism evidence="4 5">
    <name type="scientific">Fusarium oligoseptatum</name>
    <dbReference type="NCBI Taxonomy" id="2604345"/>
    <lineage>
        <taxon>Eukaryota</taxon>
        <taxon>Fungi</taxon>
        <taxon>Dikarya</taxon>
        <taxon>Ascomycota</taxon>
        <taxon>Pezizomycotina</taxon>
        <taxon>Sordariomycetes</taxon>
        <taxon>Hypocreomycetidae</taxon>
        <taxon>Hypocreales</taxon>
        <taxon>Nectriaceae</taxon>
        <taxon>Fusarium</taxon>
        <taxon>Fusarium solani species complex</taxon>
    </lineage>
</organism>
<dbReference type="PANTHER" id="PTHR37534:SF43">
    <property type="entry name" value="FINGER DOMAIN PROTEIN, PUTATIVE (AFU_ORTHOLOGUE AFUA_1G01850)-RELATED"/>
    <property type="match status" value="1"/>
</dbReference>
<comment type="subcellular location">
    <subcellularLocation>
        <location evidence="1">Nucleus</location>
    </subcellularLocation>
</comment>
<reference evidence="4 5" key="1">
    <citation type="submission" date="2017-06" db="EMBL/GenBank/DDBJ databases">
        <title>Comparative genomic analysis of Ambrosia Fusariam Clade fungi.</title>
        <authorList>
            <person name="Stajich J.E."/>
            <person name="Carrillo J."/>
            <person name="Kijimoto T."/>
            <person name="Eskalen A."/>
            <person name="O'Donnell K."/>
            <person name="Kasson M."/>
        </authorList>
    </citation>
    <scope>NUCLEOTIDE SEQUENCE [LARGE SCALE GENOMIC DNA]</scope>
    <source>
        <strain evidence="4 5">NRRL62579</strain>
    </source>
</reference>
<dbReference type="EMBL" id="NKCK01000318">
    <property type="protein sequence ID" value="RSL85578.1"/>
    <property type="molecule type" value="Genomic_DNA"/>
</dbReference>
<dbReference type="GO" id="GO:0005634">
    <property type="term" value="C:nucleus"/>
    <property type="evidence" value="ECO:0007669"/>
    <property type="project" value="UniProtKB-SubCell"/>
</dbReference>
<evidence type="ECO:0000256" key="3">
    <source>
        <dbReference type="SAM" id="SignalP"/>
    </source>
</evidence>
<protein>
    <recommendedName>
        <fullName evidence="6">C6 transcription factor</fullName>
    </recommendedName>
</protein>
<dbReference type="GO" id="GO:0045944">
    <property type="term" value="P:positive regulation of transcription by RNA polymerase II"/>
    <property type="evidence" value="ECO:0007669"/>
    <property type="project" value="TreeGrafter"/>
</dbReference>
<accession>A0A428S6Z4</accession>
<feature type="chain" id="PRO_5019301795" description="C6 transcription factor" evidence="3">
    <location>
        <begin position="19"/>
        <end position="625"/>
    </location>
</feature>
<sequence length="625" mass="68811">MKFTVSAFISALVAGALATPFPHGTNLVSPREVCNHPGECGWFESGQCEYHCDGYALSFHKCLPFRHSPGVQVSEVQAPGKSRTQAPPRARLNNLDLDVRLQSVVGQGVSPVGDARRSVTKSSPLALPANETSWYVAGQALRSHCHLRLDHHEPDRINRVNQTIFIQIVMMIPASLATKKAHVPDDAEPLRGTTWTQIFPTILPEAGPSSPATNDWLGNPTSDLPSQTTKIAVQSNPSGTEQHQCDDRACELLGHYLSRTALTIGNGATDVNPFISQLIPLSLTNDFILHMVLCQSAVHSAVEDPSKAEIASEYYSESTRLLRQEMHALGSCQETSPLYATMGALMMCFIETTKGDEKGTTFDYIRCAGFLVTAITSRPGTVQDDLKDFIIEYYIYIATTSAISISPSSTSALMMSSELESETRRLIDSGYVGQLCGCWLHLLLIIVHISKLGEQSRDVDCNSGFLAADDFLTFALLYAQIQSFEPSSPFLSDDTVLCGYLFKEATYLYLLTCPSQPQRPGGPMRQAIKSSLDRAFENLRQVPASARINTSLCWPLVVIGSCVTDESLRDELRGRLQIMFLVLGFGNIRSSSLVLEYMWALPESEQGPWTLWQVMRDNDIWISVA</sequence>
<evidence type="ECO:0000313" key="4">
    <source>
        <dbReference type="EMBL" id="RSL85578.1"/>
    </source>
</evidence>
<name>A0A428S6Z4_9HYPO</name>
<proteinExistence type="predicted"/>